<comment type="similarity">
    <text evidence="6">Belongs to the APC4 family.</text>
</comment>
<evidence type="ECO:0000256" key="6">
    <source>
        <dbReference type="PIRNR" id="PIRNR037303"/>
    </source>
</evidence>
<dbReference type="GO" id="GO:0070979">
    <property type="term" value="P:protein K11-linked ubiquitination"/>
    <property type="evidence" value="ECO:0007669"/>
    <property type="project" value="UniProtKB-UniRule"/>
</dbReference>
<dbReference type="OrthoDB" id="2110451at2759"/>
<keyword evidence="4 6" id="KW-0833">Ubl conjugation pathway</keyword>
<dbReference type="Pfam" id="PF23405">
    <property type="entry name" value="WD40_APC4_C-half"/>
    <property type="match status" value="1"/>
</dbReference>
<evidence type="ECO:0000256" key="7">
    <source>
        <dbReference type="SAM" id="MobiDB-lite"/>
    </source>
</evidence>
<feature type="region of interest" description="Disordered" evidence="7">
    <location>
        <begin position="752"/>
        <end position="783"/>
    </location>
</feature>
<dbReference type="InterPro" id="IPR024977">
    <property type="entry name" value="Apc4-like_WD40_dom"/>
</dbReference>
<keyword evidence="3 6" id="KW-0498">Mitosis</keyword>
<sequence>MQQAFRQLEERSVSSEVVLMEWSPKMDLIALANKNGEVLLQRLTWQKQPIWVLPPSADDEFKSVTALAWRPDGKVLSVGYSCGKVILCSVEGAGIVHTTNFGHAVGKMKWSRANPGETSSCPGDQDMEVIQDASDIFLPKLPSLTKVSSTKEQEEDTTEDLKKLKDQSGLNLLVVCLDNGNLHILAFGIAPMAEVILKNQEKLVNCGRILSAALTPHLYSILVIVELQQEEAVLVTLDSVLLASRHQEIANYAKKYAQISALMEYLEGTLKAITEAKEDILLEIEAKLTKYAEQKLTEGTVGDEFLDLLVWGKASLELQTFLLQELTAKGLKKLGHSVESSYSSIQKLILKQVHRVGKTLLFELSELYGMAGWYDKYGILGLSPETIQGAMAAVGSFLLKSNELLQVIENSLKNFKAFFRWLFVQMMRMMEEPVIPAVSKMYQKDINFVADFLEENFSQDFSQTESKSGFTLEHVGQYFKKEDLSHPFTGATNPWLDFVETHPKLKHSPLFFPNHRQKSLVQLHDSLVEAVDCVLVKTGHACGQSVTVRNVFPLFKVVDISPKPSHKYHQVVLPHIPKEGNLVFTIFFDRQAPVDSLYLLKHTTNSGRSSEKFEVMRLTFGGLGDSLNQSAISQSSQTRQCQKHKVLDAAFYDDHTLSVLLQECDDSLQDCVSVLCQLPISSLDKMPSVPLMTEVPPQIENENISTVEAGMLVSHFHRLENLRALQFAVSGSRKVACVLFLNGRRVRLFDMDTEEEEDPSMMDSSMNTTQHESDNITSESLDL</sequence>
<keyword evidence="2 6" id="KW-0132">Cell division</keyword>
<dbReference type="GO" id="GO:0005680">
    <property type="term" value="C:anaphase-promoting complex"/>
    <property type="evidence" value="ECO:0007669"/>
    <property type="project" value="UniProtKB-UniRule"/>
</dbReference>
<dbReference type="AlphaFoldDB" id="A0A9Q0YNX0"/>
<dbReference type="PIRSF" id="PIRSF037303">
    <property type="entry name" value="APC4"/>
    <property type="match status" value="1"/>
</dbReference>
<accession>A0A9Q0YNX0</accession>
<protein>
    <recommendedName>
        <fullName evidence="1 6">Anaphase-promoting complex subunit 4</fullName>
    </recommendedName>
    <alternativeName>
        <fullName evidence="6">Cyclosome subunit 4</fullName>
    </alternativeName>
</protein>
<gene>
    <name evidence="11" type="ORF">HOLleu_33549</name>
</gene>
<evidence type="ECO:0000313" key="11">
    <source>
        <dbReference type="EMBL" id="KAJ8025870.1"/>
    </source>
</evidence>
<dbReference type="InterPro" id="IPR017169">
    <property type="entry name" value="APC4_metazoa"/>
</dbReference>
<evidence type="ECO:0000256" key="2">
    <source>
        <dbReference type="ARBA" id="ARBA00022618"/>
    </source>
</evidence>
<proteinExistence type="inferred from homology"/>
<dbReference type="Gene3D" id="2.130.10.10">
    <property type="entry name" value="YVTN repeat-like/Quinoprotein amine dehydrogenase"/>
    <property type="match status" value="1"/>
</dbReference>
<dbReference type="Pfam" id="PF12894">
    <property type="entry name" value="ANAPC4_WD40"/>
    <property type="match status" value="1"/>
</dbReference>
<dbReference type="InterPro" id="IPR015943">
    <property type="entry name" value="WD40/YVTN_repeat-like_dom_sf"/>
</dbReference>
<evidence type="ECO:0000256" key="1">
    <source>
        <dbReference type="ARBA" id="ARBA00016067"/>
    </source>
</evidence>
<dbReference type="SUPFAM" id="SSF50978">
    <property type="entry name" value="WD40 repeat-like"/>
    <property type="match status" value="1"/>
</dbReference>
<evidence type="ECO:0000256" key="3">
    <source>
        <dbReference type="ARBA" id="ARBA00022776"/>
    </source>
</evidence>
<evidence type="ECO:0000256" key="5">
    <source>
        <dbReference type="ARBA" id="ARBA00023306"/>
    </source>
</evidence>
<organism evidence="11 12">
    <name type="scientific">Holothuria leucospilota</name>
    <name type="common">Black long sea cucumber</name>
    <name type="synonym">Mertensiothuria leucospilota</name>
    <dbReference type="NCBI Taxonomy" id="206669"/>
    <lineage>
        <taxon>Eukaryota</taxon>
        <taxon>Metazoa</taxon>
        <taxon>Echinodermata</taxon>
        <taxon>Eleutherozoa</taxon>
        <taxon>Echinozoa</taxon>
        <taxon>Holothuroidea</taxon>
        <taxon>Aspidochirotacea</taxon>
        <taxon>Aspidochirotida</taxon>
        <taxon>Holothuriidae</taxon>
        <taxon>Holothuria</taxon>
    </lineage>
</organism>
<evidence type="ECO:0000313" key="12">
    <source>
        <dbReference type="Proteomes" id="UP001152320"/>
    </source>
</evidence>
<dbReference type="InterPro" id="IPR036322">
    <property type="entry name" value="WD40_repeat_dom_sf"/>
</dbReference>
<keyword evidence="5 6" id="KW-0131">Cell cycle</keyword>
<evidence type="ECO:0000259" key="8">
    <source>
        <dbReference type="Pfam" id="PF12894"/>
    </source>
</evidence>
<dbReference type="GO" id="GO:0034399">
    <property type="term" value="C:nuclear periphery"/>
    <property type="evidence" value="ECO:0007669"/>
    <property type="project" value="TreeGrafter"/>
</dbReference>
<comment type="function">
    <text evidence="6">Component of the anaphase promoting complex/cyclosome (APC/C), a cell cycle-regulated E3 ubiquitin ligase that controls progression through mitosis and the G1 phase of the cell cycle.</text>
</comment>
<comment type="caution">
    <text evidence="11">The sequence shown here is derived from an EMBL/GenBank/DDBJ whole genome shotgun (WGS) entry which is preliminary data.</text>
</comment>
<feature type="domain" description="Anaphase-promoting complex subunit 4-like WD40" evidence="8">
    <location>
        <begin position="20"/>
        <end position="111"/>
    </location>
</feature>
<dbReference type="InterPro" id="IPR024789">
    <property type="entry name" value="APC4"/>
</dbReference>
<dbReference type="PANTHER" id="PTHR13260">
    <property type="entry name" value="ANAPHASE PROMOTING COMPLEX SUBUNIT 4 APC4"/>
    <property type="match status" value="1"/>
</dbReference>
<evidence type="ECO:0000259" key="10">
    <source>
        <dbReference type="Pfam" id="PF23405"/>
    </source>
</evidence>
<dbReference type="InterPro" id="IPR024790">
    <property type="entry name" value="APC4_long_dom"/>
</dbReference>
<evidence type="ECO:0000256" key="4">
    <source>
        <dbReference type="ARBA" id="ARBA00022786"/>
    </source>
</evidence>
<keyword evidence="12" id="KW-1185">Reference proteome</keyword>
<feature type="domain" description="Anaphase-promoting complex subunit 4 C-terminal half WD40" evidence="10">
    <location>
        <begin position="578"/>
        <end position="750"/>
    </location>
</feature>
<comment type="pathway">
    <text evidence="6">Protein modification; protein ubiquitination.</text>
</comment>
<feature type="domain" description="Anaphase-promoting complex subunit 4 long" evidence="9">
    <location>
        <begin position="234"/>
        <end position="432"/>
    </location>
</feature>
<dbReference type="PANTHER" id="PTHR13260:SF0">
    <property type="entry name" value="ANAPHASE-PROMOTING COMPLEX SUBUNIT 4"/>
    <property type="match status" value="1"/>
</dbReference>
<dbReference type="EMBL" id="JAIZAY010000017">
    <property type="protein sequence ID" value="KAJ8025870.1"/>
    <property type="molecule type" value="Genomic_DNA"/>
</dbReference>
<dbReference type="Pfam" id="PF12896">
    <property type="entry name" value="ANAPC4"/>
    <property type="match status" value="1"/>
</dbReference>
<reference evidence="11" key="1">
    <citation type="submission" date="2021-10" db="EMBL/GenBank/DDBJ databases">
        <title>Tropical sea cucumber genome reveals ecological adaptation and Cuvierian tubules defense mechanism.</title>
        <authorList>
            <person name="Chen T."/>
        </authorList>
    </citation>
    <scope>NUCLEOTIDE SEQUENCE</scope>
    <source>
        <strain evidence="11">Nanhai2018</strain>
        <tissue evidence="11">Muscle</tissue>
    </source>
</reference>
<name>A0A9Q0YNX0_HOLLE</name>
<dbReference type="InterPro" id="IPR056358">
    <property type="entry name" value="APC4_C"/>
</dbReference>
<dbReference type="GO" id="GO:0030071">
    <property type="term" value="P:regulation of mitotic metaphase/anaphase transition"/>
    <property type="evidence" value="ECO:0007669"/>
    <property type="project" value="UniProtKB-UniRule"/>
</dbReference>
<dbReference type="GO" id="GO:0031145">
    <property type="term" value="P:anaphase-promoting complex-dependent catabolic process"/>
    <property type="evidence" value="ECO:0007669"/>
    <property type="project" value="UniProtKB-UniRule"/>
</dbReference>
<dbReference type="Proteomes" id="UP001152320">
    <property type="component" value="Chromosome 17"/>
</dbReference>
<evidence type="ECO:0000259" key="9">
    <source>
        <dbReference type="Pfam" id="PF12896"/>
    </source>
</evidence>
<feature type="compositionally biased region" description="Polar residues" evidence="7">
    <location>
        <begin position="767"/>
        <end position="783"/>
    </location>
</feature>
<dbReference type="GO" id="GO:0051301">
    <property type="term" value="P:cell division"/>
    <property type="evidence" value="ECO:0007669"/>
    <property type="project" value="UniProtKB-KW"/>
</dbReference>